<sequence>MRQRNYQDAAETQLSTRQSLVAAATIAAAGRFDLLQYVVDRWRVRYPWLDHKDERKLYEEAIRLRSAGPIEERLAELS</sequence>
<dbReference type="Proteomes" id="UP000827138">
    <property type="component" value="Chromosome"/>
</dbReference>
<accession>A0ABX8XRY4</accession>
<keyword evidence="2" id="KW-1185">Reference proteome</keyword>
<reference evidence="1 2" key="1">
    <citation type="submission" date="2021-08" db="EMBL/GenBank/DDBJ databases">
        <authorList>
            <person name="Ping M."/>
        </authorList>
    </citation>
    <scope>NUCLEOTIDE SEQUENCE [LARGE SCALE GENOMIC DNA]</scope>
    <source>
        <strain evidence="1 2">MG28</strain>
    </source>
</reference>
<proteinExistence type="predicted"/>
<dbReference type="RefSeq" id="WP_220647404.1">
    <property type="nucleotide sequence ID" value="NZ_CP080647.1"/>
</dbReference>
<dbReference type="EMBL" id="CP080647">
    <property type="protein sequence ID" value="QYX78530.1"/>
    <property type="molecule type" value="Genomic_DNA"/>
</dbReference>
<name>A0ABX8XRY4_9ACTN</name>
<protein>
    <submittedName>
        <fullName evidence="1">Uncharacterized protein</fullName>
    </submittedName>
</protein>
<gene>
    <name evidence="1" type="ORF">K1J60_20025</name>
</gene>
<evidence type="ECO:0000313" key="2">
    <source>
        <dbReference type="Proteomes" id="UP000827138"/>
    </source>
</evidence>
<organism evidence="1 2">
    <name type="scientific">Streptomyces akebiae</name>
    <dbReference type="NCBI Taxonomy" id="2865673"/>
    <lineage>
        <taxon>Bacteria</taxon>
        <taxon>Bacillati</taxon>
        <taxon>Actinomycetota</taxon>
        <taxon>Actinomycetes</taxon>
        <taxon>Kitasatosporales</taxon>
        <taxon>Streptomycetaceae</taxon>
        <taxon>Streptomyces</taxon>
    </lineage>
</organism>
<evidence type="ECO:0000313" key="1">
    <source>
        <dbReference type="EMBL" id="QYX78530.1"/>
    </source>
</evidence>